<keyword evidence="2" id="KW-1185">Reference proteome</keyword>
<dbReference type="KEGG" id="aja:AJAP_30220"/>
<gene>
    <name evidence="1" type="ORF">AJAP_30220</name>
</gene>
<name>A0A075V0U8_9PSEU</name>
<dbReference type="EMBL" id="CP008953">
    <property type="protein sequence ID" value="AIG78873.1"/>
    <property type="molecule type" value="Genomic_DNA"/>
</dbReference>
<dbReference type="Proteomes" id="UP000028492">
    <property type="component" value="Chromosome"/>
</dbReference>
<sequence>MAMRLQLTSGLQVLEEWAINAPQADRNVIYEALFAVADGSAFLIYDIFGDRRDPQQFIILVKHDLVIRIGLKRTDSSFEIVYIGALEHGTPAAAWAEDLDGS</sequence>
<dbReference type="STRING" id="208439.AJAP_30220"/>
<dbReference type="RefSeq" id="WP_038517455.1">
    <property type="nucleotide sequence ID" value="NZ_CP008953.1"/>
</dbReference>
<reference evidence="1 2" key="1">
    <citation type="journal article" date="2014" name="J. Biotechnol.">
        <title>Complete genome sequence of the actinobacterium Amycolatopsis japonica MG417-CF17(T) (=DSM 44213T) producing (S,S)-N,N'-ethylenediaminedisuccinic acid.</title>
        <authorList>
            <person name="Stegmann E."/>
            <person name="Albersmeier A."/>
            <person name="Spohn M."/>
            <person name="Gert H."/>
            <person name="Weber T."/>
            <person name="Wohlleben W."/>
            <person name="Kalinowski J."/>
            <person name="Ruckert C."/>
        </authorList>
    </citation>
    <scope>NUCLEOTIDE SEQUENCE [LARGE SCALE GENOMIC DNA]</scope>
    <source>
        <strain evidence="2">MG417-CF17 (DSM 44213)</strain>
    </source>
</reference>
<dbReference type="AlphaFoldDB" id="A0A075V0U8"/>
<accession>A0A075V0U8</accession>
<organism evidence="1 2">
    <name type="scientific">Amycolatopsis japonica</name>
    <dbReference type="NCBI Taxonomy" id="208439"/>
    <lineage>
        <taxon>Bacteria</taxon>
        <taxon>Bacillati</taxon>
        <taxon>Actinomycetota</taxon>
        <taxon>Actinomycetes</taxon>
        <taxon>Pseudonocardiales</taxon>
        <taxon>Pseudonocardiaceae</taxon>
        <taxon>Amycolatopsis</taxon>
        <taxon>Amycolatopsis japonica group</taxon>
    </lineage>
</organism>
<proteinExistence type="predicted"/>
<evidence type="ECO:0000313" key="1">
    <source>
        <dbReference type="EMBL" id="AIG78873.1"/>
    </source>
</evidence>
<evidence type="ECO:0000313" key="2">
    <source>
        <dbReference type="Proteomes" id="UP000028492"/>
    </source>
</evidence>
<protein>
    <submittedName>
        <fullName evidence="1">Uncharacterized protein</fullName>
    </submittedName>
</protein>
<dbReference type="Pfam" id="PF19748">
    <property type="entry name" value="DUF6235"/>
    <property type="match status" value="1"/>
</dbReference>
<dbReference type="InterPro" id="IPR046202">
    <property type="entry name" value="DUF6235"/>
</dbReference>
<dbReference type="HOGENOM" id="CLU_2271504_0_0_11"/>